<evidence type="ECO:0000256" key="1">
    <source>
        <dbReference type="SAM" id="MobiDB-lite"/>
    </source>
</evidence>
<sequence>MSNRKRLKNTPVLQISVKSPYISHPIFHPLSSLSVLLLKNTRSIRKMYRGVKLRGSSQHTLTLKGGKSPDLRLSKL</sequence>
<organism evidence="2 3">
    <name type="scientific">Sphagnum jensenii</name>
    <dbReference type="NCBI Taxonomy" id="128206"/>
    <lineage>
        <taxon>Eukaryota</taxon>
        <taxon>Viridiplantae</taxon>
        <taxon>Streptophyta</taxon>
        <taxon>Embryophyta</taxon>
        <taxon>Bryophyta</taxon>
        <taxon>Sphagnophytina</taxon>
        <taxon>Sphagnopsida</taxon>
        <taxon>Sphagnales</taxon>
        <taxon>Sphagnaceae</taxon>
        <taxon>Sphagnum</taxon>
    </lineage>
</organism>
<proteinExistence type="predicted"/>
<reference evidence="2" key="1">
    <citation type="submission" date="2024-02" db="EMBL/GenBank/DDBJ databases">
        <authorList>
            <consortium name="ELIXIR-Norway"/>
            <consortium name="Elixir Norway"/>
        </authorList>
    </citation>
    <scope>NUCLEOTIDE SEQUENCE</scope>
</reference>
<evidence type="ECO:0000313" key="3">
    <source>
        <dbReference type="Proteomes" id="UP001497444"/>
    </source>
</evidence>
<dbReference type="Proteomes" id="UP001497444">
    <property type="component" value="Chromosome 12"/>
</dbReference>
<protein>
    <submittedName>
        <fullName evidence="2">Uncharacterized protein</fullName>
    </submittedName>
</protein>
<dbReference type="EMBL" id="OZ020107">
    <property type="protein sequence ID" value="CAK9259888.1"/>
    <property type="molecule type" value="Genomic_DNA"/>
</dbReference>
<gene>
    <name evidence="2" type="ORF">CSSPJE1EN1_LOCUS5366</name>
</gene>
<accession>A0ABP0W1P8</accession>
<feature type="non-terminal residue" evidence="2">
    <location>
        <position position="1"/>
    </location>
</feature>
<feature type="region of interest" description="Disordered" evidence="1">
    <location>
        <begin position="55"/>
        <end position="76"/>
    </location>
</feature>
<name>A0ABP0W1P8_9BRYO</name>
<evidence type="ECO:0000313" key="2">
    <source>
        <dbReference type="EMBL" id="CAK9259888.1"/>
    </source>
</evidence>
<keyword evidence="3" id="KW-1185">Reference proteome</keyword>
<feature type="compositionally biased region" description="Basic and acidic residues" evidence="1">
    <location>
        <begin position="67"/>
        <end position="76"/>
    </location>
</feature>